<feature type="compositionally biased region" description="Basic and acidic residues" evidence="1">
    <location>
        <begin position="55"/>
        <end position="64"/>
    </location>
</feature>
<reference evidence="2" key="2">
    <citation type="submission" date="2015-03" db="UniProtKB">
        <authorList>
            <consortium name="EnsemblPlants"/>
        </authorList>
    </citation>
    <scope>IDENTIFICATION</scope>
</reference>
<dbReference type="SMR" id="A0A0D3DB91"/>
<dbReference type="EnsemblPlants" id="Bo2g079030.1">
    <property type="protein sequence ID" value="Bo2g079030.1"/>
    <property type="gene ID" value="Bo2g079030"/>
</dbReference>
<sequence length="64" mass="7929">MTSSLWIFNYKKERTLEWRFDKRIEWQHDRESRYRYSQAGKMDLRASGSTWRSKSKSEAKDSYE</sequence>
<dbReference type="Proteomes" id="UP000032141">
    <property type="component" value="Chromosome C2"/>
</dbReference>
<evidence type="ECO:0000313" key="2">
    <source>
        <dbReference type="EnsemblPlants" id="Bo7g084480.1"/>
    </source>
</evidence>
<dbReference type="Proteomes" id="UP000032141">
    <property type="component" value="Chromosome C7"/>
</dbReference>
<dbReference type="HOGENOM" id="CLU_2870684_0_0_1"/>
<evidence type="ECO:0000313" key="3">
    <source>
        <dbReference type="Proteomes" id="UP000032141"/>
    </source>
</evidence>
<dbReference type="AlphaFoldDB" id="A0A0D3DB91"/>
<feature type="region of interest" description="Disordered" evidence="1">
    <location>
        <begin position="43"/>
        <end position="64"/>
    </location>
</feature>
<evidence type="ECO:0000256" key="1">
    <source>
        <dbReference type="SAM" id="MobiDB-lite"/>
    </source>
</evidence>
<organism evidence="2 3">
    <name type="scientific">Brassica oleracea var. oleracea</name>
    <dbReference type="NCBI Taxonomy" id="109376"/>
    <lineage>
        <taxon>Eukaryota</taxon>
        <taxon>Viridiplantae</taxon>
        <taxon>Streptophyta</taxon>
        <taxon>Embryophyta</taxon>
        <taxon>Tracheophyta</taxon>
        <taxon>Spermatophyta</taxon>
        <taxon>Magnoliopsida</taxon>
        <taxon>eudicotyledons</taxon>
        <taxon>Gunneridae</taxon>
        <taxon>Pentapetalae</taxon>
        <taxon>rosids</taxon>
        <taxon>malvids</taxon>
        <taxon>Brassicales</taxon>
        <taxon>Brassicaceae</taxon>
        <taxon>Brassiceae</taxon>
        <taxon>Brassica</taxon>
    </lineage>
</organism>
<name>A0A0D3DB91_BRAOL</name>
<dbReference type="Gramene" id="Bo2g079030.1">
    <property type="protein sequence ID" value="Bo2g079030.1"/>
    <property type="gene ID" value="Bo2g079030"/>
</dbReference>
<reference evidence="2 3" key="1">
    <citation type="journal article" date="2014" name="Genome Biol.">
        <title>Transcriptome and methylome profiling reveals relics of genome dominance in the mesopolyploid Brassica oleracea.</title>
        <authorList>
            <person name="Parkin I.A."/>
            <person name="Koh C."/>
            <person name="Tang H."/>
            <person name="Robinson S.J."/>
            <person name="Kagale S."/>
            <person name="Clarke W.E."/>
            <person name="Town C.D."/>
            <person name="Nixon J."/>
            <person name="Krishnakumar V."/>
            <person name="Bidwell S.L."/>
            <person name="Denoeud F."/>
            <person name="Belcram H."/>
            <person name="Links M.G."/>
            <person name="Just J."/>
            <person name="Clarke C."/>
            <person name="Bender T."/>
            <person name="Huebert T."/>
            <person name="Mason A.S."/>
            <person name="Pires J.C."/>
            <person name="Barker G."/>
            <person name="Moore J."/>
            <person name="Walley P.G."/>
            <person name="Manoli S."/>
            <person name="Batley J."/>
            <person name="Edwards D."/>
            <person name="Nelson M.N."/>
            <person name="Wang X."/>
            <person name="Paterson A.H."/>
            <person name="King G."/>
            <person name="Bancroft I."/>
            <person name="Chalhoub B."/>
            <person name="Sharpe A.G."/>
        </authorList>
    </citation>
    <scope>NUCLEOTIDE SEQUENCE</scope>
    <source>
        <strain evidence="3">cv. TO1000</strain>
        <strain evidence="2">TO1000</strain>
    </source>
</reference>
<accession>A0A0D3DB91</accession>
<dbReference type="EnsemblPlants" id="Bo7g084480.1">
    <property type="protein sequence ID" value="Bo7g084480.1"/>
    <property type="gene ID" value="Bo7g084480"/>
</dbReference>
<proteinExistence type="predicted"/>
<keyword evidence="3" id="KW-1185">Reference proteome</keyword>
<protein>
    <submittedName>
        <fullName evidence="2">Uncharacterized protein</fullName>
    </submittedName>
</protein>
<dbReference type="Gramene" id="Bo7g084480.1">
    <property type="protein sequence ID" value="Bo7g084480.1"/>
    <property type="gene ID" value="Bo7g084480"/>
</dbReference>